<dbReference type="EMBL" id="BDSP01000253">
    <property type="protein sequence ID" value="GAX27210.1"/>
    <property type="molecule type" value="Genomic_DNA"/>
</dbReference>
<evidence type="ECO:0000313" key="4">
    <source>
        <dbReference type="Proteomes" id="UP000198406"/>
    </source>
</evidence>
<dbReference type="InterPro" id="IPR029058">
    <property type="entry name" value="AB_hydrolase_fold"/>
</dbReference>
<sequence>MRLISWLSLAALAVTTTFAQEGVIDSDCDTSLGVVTKEQLLDLAAIFLEPLVANPEVSRNIIFRPAKYDFMVMKVCSSCRFIDNYYIELGESFPADWLTYCSEDIYGYDKFQSALVMFPLEPNSNGTEILKGYELRTFLSLSHTVATPEEAPTNVWPKDFTSFLSGVDSAATLRQVDFSTFVPSMLAASAGSVAIIPDYLGYGTSLMNRTLFWGPGYKQAAFVSWLRVREYLEKEIPCTTLDLDHVTVQGFEDGAFGAMEVAQGFRRFRTLVLRVFSGSGILDLDQYLVQAVVEASNGRALPDRMKSLLEMAAFSFSWGNPNLVNTGTGQDLVSPTLKQQIVSKYTNTHVTNRRELQGSATVPTTTENTTVAMPENTTVTTTENTTVQEDITLGAISAATVLDFLNPNLIVFYEEQLRSGNGSPCKATAGIPTTIDKLCEAIASASVYPTLLGQTEYNWIHSVEFCYSETDSVVSKAQVEVPDLINMVEFAQLYDGPIGEESDALKPLDSDHQVVMEICGMGTGLFYGLQGHRPEDPELRADTLSPVNSTLAQVCGIEVPDTPVAAPSEDVGGNSSNPDGGSDEDGGSSGDTDEDTPAANPTADNNNNGGGGGGSTAVFYGSTLITAFVGVAASLLL</sequence>
<feature type="region of interest" description="Disordered" evidence="1">
    <location>
        <begin position="561"/>
        <end position="610"/>
    </location>
</feature>
<keyword evidence="4" id="KW-1185">Reference proteome</keyword>
<dbReference type="OrthoDB" id="56459at2759"/>
<dbReference type="SUPFAM" id="SSF53474">
    <property type="entry name" value="alpha/beta-Hydrolases"/>
    <property type="match status" value="1"/>
</dbReference>
<dbReference type="Proteomes" id="UP000198406">
    <property type="component" value="Unassembled WGS sequence"/>
</dbReference>
<feature type="signal peptide" evidence="2">
    <location>
        <begin position="1"/>
        <end position="19"/>
    </location>
</feature>
<evidence type="ECO:0000313" key="3">
    <source>
        <dbReference type="EMBL" id="GAX27210.1"/>
    </source>
</evidence>
<keyword evidence="2" id="KW-0732">Signal</keyword>
<proteinExistence type="predicted"/>
<evidence type="ECO:0000256" key="1">
    <source>
        <dbReference type="SAM" id="MobiDB-lite"/>
    </source>
</evidence>
<reference evidence="3 4" key="1">
    <citation type="journal article" date="2015" name="Plant Cell">
        <title>Oil accumulation by the oleaginous diatom Fistulifera solaris as revealed by the genome and transcriptome.</title>
        <authorList>
            <person name="Tanaka T."/>
            <person name="Maeda Y."/>
            <person name="Veluchamy A."/>
            <person name="Tanaka M."/>
            <person name="Abida H."/>
            <person name="Marechal E."/>
            <person name="Bowler C."/>
            <person name="Muto M."/>
            <person name="Sunaga Y."/>
            <person name="Tanaka M."/>
            <person name="Yoshino T."/>
            <person name="Taniguchi T."/>
            <person name="Fukuda Y."/>
            <person name="Nemoto M."/>
            <person name="Matsumoto M."/>
            <person name="Wong P.S."/>
            <person name="Aburatani S."/>
            <person name="Fujibuchi W."/>
        </authorList>
    </citation>
    <scope>NUCLEOTIDE SEQUENCE [LARGE SCALE GENOMIC DNA]</scope>
    <source>
        <strain evidence="3 4">JPCC DA0580</strain>
    </source>
</reference>
<dbReference type="AlphaFoldDB" id="A0A1Z5KLK7"/>
<feature type="chain" id="PRO_5012328750" evidence="2">
    <location>
        <begin position="20"/>
        <end position="637"/>
    </location>
</feature>
<dbReference type="Gene3D" id="3.40.50.1820">
    <property type="entry name" value="alpha/beta hydrolase"/>
    <property type="match status" value="1"/>
</dbReference>
<organism evidence="3 4">
    <name type="scientific">Fistulifera solaris</name>
    <name type="common">Oleaginous diatom</name>
    <dbReference type="NCBI Taxonomy" id="1519565"/>
    <lineage>
        <taxon>Eukaryota</taxon>
        <taxon>Sar</taxon>
        <taxon>Stramenopiles</taxon>
        <taxon>Ochrophyta</taxon>
        <taxon>Bacillariophyta</taxon>
        <taxon>Bacillariophyceae</taxon>
        <taxon>Bacillariophycidae</taxon>
        <taxon>Naviculales</taxon>
        <taxon>Naviculaceae</taxon>
        <taxon>Fistulifera</taxon>
    </lineage>
</organism>
<name>A0A1Z5KLK7_FISSO</name>
<comment type="caution">
    <text evidence="3">The sequence shown here is derived from an EMBL/GenBank/DDBJ whole genome shotgun (WGS) entry which is preliminary data.</text>
</comment>
<dbReference type="InParanoid" id="A0A1Z5KLK7"/>
<feature type="compositionally biased region" description="Acidic residues" evidence="1">
    <location>
        <begin position="581"/>
        <end position="596"/>
    </location>
</feature>
<accession>A0A1Z5KLK7</accession>
<gene>
    <name evidence="3" type="ORF">FisN_13Lh234</name>
</gene>
<protein>
    <submittedName>
        <fullName evidence="3">Uncharacterized protein</fullName>
    </submittedName>
</protein>
<evidence type="ECO:0000256" key="2">
    <source>
        <dbReference type="SAM" id="SignalP"/>
    </source>
</evidence>